<proteinExistence type="inferred from homology"/>
<dbReference type="SUPFAM" id="SSF48264">
    <property type="entry name" value="Cytochrome P450"/>
    <property type="match status" value="1"/>
</dbReference>
<dbReference type="Ensembl" id="ENSPMRT00000032444.1">
    <property type="protein sequence ID" value="ENSPMRP00000030589.1"/>
    <property type="gene ID" value="ENSPMRG00000019804.1"/>
</dbReference>
<dbReference type="GO" id="GO:0005789">
    <property type="term" value="C:endoplasmic reticulum membrane"/>
    <property type="evidence" value="ECO:0007669"/>
    <property type="project" value="UniProtKB-SubCell"/>
</dbReference>
<evidence type="ECO:0000256" key="2">
    <source>
        <dbReference type="ARBA" id="ARBA00022617"/>
    </source>
</evidence>
<dbReference type="GO" id="GO:0050649">
    <property type="term" value="F:testosterone 6-beta-hydroxylase activity"/>
    <property type="evidence" value="ECO:0007669"/>
    <property type="project" value="TreeGrafter"/>
</dbReference>
<dbReference type="GO" id="GO:0008202">
    <property type="term" value="P:steroid metabolic process"/>
    <property type="evidence" value="ECO:0007669"/>
    <property type="project" value="TreeGrafter"/>
</dbReference>
<evidence type="ECO:0000313" key="8">
    <source>
        <dbReference type="Proteomes" id="UP000472272"/>
    </source>
</evidence>
<comment type="similarity">
    <text evidence="1">Belongs to the cytochrome P450 family.</text>
</comment>
<dbReference type="Proteomes" id="UP000472272">
    <property type="component" value="Chromosome 14"/>
</dbReference>
<evidence type="ECO:0000256" key="6">
    <source>
        <dbReference type="ARBA" id="ARBA00023033"/>
    </source>
</evidence>
<keyword evidence="6" id="KW-0503">Monooxygenase</keyword>
<evidence type="ECO:0000256" key="5">
    <source>
        <dbReference type="ARBA" id="ARBA00023004"/>
    </source>
</evidence>
<evidence type="ECO:0000256" key="1">
    <source>
        <dbReference type="ARBA" id="ARBA00010617"/>
    </source>
</evidence>
<dbReference type="InterPro" id="IPR050705">
    <property type="entry name" value="Cytochrome_P450_3A"/>
</dbReference>
<keyword evidence="3" id="KW-0479">Metal-binding</keyword>
<keyword evidence="2" id="KW-0349">Heme</keyword>
<keyword evidence="8" id="KW-1185">Reference proteome</keyword>
<organism evidence="7 8">
    <name type="scientific">Podarcis muralis</name>
    <name type="common">Wall lizard</name>
    <name type="synonym">Lacerta muralis</name>
    <dbReference type="NCBI Taxonomy" id="64176"/>
    <lineage>
        <taxon>Eukaryota</taxon>
        <taxon>Metazoa</taxon>
        <taxon>Chordata</taxon>
        <taxon>Craniata</taxon>
        <taxon>Vertebrata</taxon>
        <taxon>Euteleostomi</taxon>
        <taxon>Lepidosauria</taxon>
        <taxon>Squamata</taxon>
        <taxon>Bifurcata</taxon>
        <taxon>Unidentata</taxon>
        <taxon>Episquamata</taxon>
        <taxon>Laterata</taxon>
        <taxon>Lacertibaenia</taxon>
        <taxon>Lacertidae</taxon>
        <taxon>Podarcis</taxon>
    </lineage>
</organism>
<protein>
    <submittedName>
        <fullName evidence="7">Uncharacterized protein</fullName>
    </submittedName>
</protein>
<dbReference type="GO" id="GO:0020037">
    <property type="term" value="F:heme binding"/>
    <property type="evidence" value="ECO:0007669"/>
    <property type="project" value="InterPro"/>
</dbReference>
<evidence type="ECO:0000313" key="7">
    <source>
        <dbReference type="Ensembl" id="ENSPMRP00000030589.1"/>
    </source>
</evidence>
<dbReference type="GO" id="GO:0016712">
    <property type="term" value="F:oxidoreductase activity, acting on paired donors, with incorporation or reduction of molecular oxygen, reduced flavin or flavoprotein as one donor, and incorporation of one atom of oxygen"/>
    <property type="evidence" value="ECO:0007669"/>
    <property type="project" value="UniProtKB-EC"/>
</dbReference>
<reference evidence="7" key="3">
    <citation type="submission" date="2025-09" db="UniProtKB">
        <authorList>
            <consortium name="Ensembl"/>
        </authorList>
    </citation>
    <scope>IDENTIFICATION</scope>
</reference>
<dbReference type="GO" id="GO:0070989">
    <property type="term" value="P:oxidative demethylation"/>
    <property type="evidence" value="ECO:0007669"/>
    <property type="project" value="TreeGrafter"/>
</dbReference>
<reference evidence="7" key="2">
    <citation type="submission" date="2025-08" db="UniProtKB">
        <authorList>
            <consortium name="Ensembl"/>
        </authorList>
    </citation>
    <scope>IDENTIFICATION</scope>
</reference>
<dbReference type="GeneTree" id="ENSGT01030000236987"/>
<evidence type="ECO:0000256" key="3">
    <source>
        <dbReference type="ARBA" id="ARBA00022723"/>
    </source>
</evidence>
<reference evidence="7 8" key="1">
    <citation type="journal article" date="2019" name="Proc. Natl. Acad. Sci. U.S.A.">
        <title>Regulatory changes in pterin and carotenoid genes underlie balanced color polymorphisms in the wall lizard.</title>
        <authorList>
            <person name="Andrade P."/>
            <person name="Pinho C."/>
            <person name="Perez I de Lanuza G."/>
            <person name="Afonso S."/>
            <person name="Brejcha J."/>
            <person name="Rubin C.J."/>
            <person name="Wallerman O."/>
            <person name="Pereira P."/>
            <person name="Sabatino S.J."/>
            <person name="Bellati A."/>
            <person name="Pellitteri-Rosa D."/>
            <person name="Bosakova Z."/>
            <person name="Bunikis I."/>
            <person name="Carretero M.A."/>
            <person name="Feiner N."/>
            <person name="Marsik P."/>
            <person name="Pauperio F."/>
            <person name="Salvi D."/>
            <person name="Soler L."/>
            <person name="While G.M."/>
            <person name="Uller T."/>
            <person name="Font E."/>
            <person name="Andersson L."/>
            <person name="Carneiro M."/>
        </authorList>
    </citation>
    <scope>NUCLEOTIDE SEQUENCE</scope>
</reference>
<dbReference type="Gene3D" id="1.10.630.10">
    <property type="entry name" value="Cytochrome P450"/>
    <property type="match status" value="1"/>
</dbReference>
<dbReference type="PANTHER" id="PTHR24302:SF15">
    <property type="entry name" value="FATTY-ACID PEROXYGENASE"/>
    <property type="match status" value="1"/>
</dbReference>
<accession>A0A670K4L5</accession>
<sequence length="72" mass="8525">MDRLPCSADRFASLSLSFYKMNRYGFWPYGVFKKLGIPGPSPLPFFGNIWSYRKGFINFDYECFQKYGRTWG</sequence>
<name>A0A670K4L5_PODMU</name>
<keyword evidence="5" id="KW-0408">Iron</keyword>
<dbReference type="InterPro" id="IPR036396">
    <property type="entry name" value="Cyt_P450_sf"/>
</dbReference>
<dbReference type="GO" id="GO:0005506">
    <property type="term" value="F:iron ion binding"/>
    <property type="evidence" value="ECO:0007669"/>
    <property type="project" value="InterPro"/>
</dbReference>
<keyword evidence="4" id="KW-0560">Oxidoreductase</keyword>
<evidence type="ECO:0000256" key="4">
    <source>
        <dbReference type="ARBA" id="ARBA00023002"/>
    </source>
</evidence>
<dbReference type="AlphaFoldDB" id="A0A670K4L5"/>
<dbReference type="PANTHER" id="PTHR24302">
    <property type="entry name" value="CYTOCHROME P450 FAMILY 3"/>
    <property type="match status" value="1"/>
</dbReference>